<name>A0AA88FIJ2_9BACT</name>
<feature type="signal peptide" evidence="1">
    <location>
        <begin position="1"/>
        <end position="22"/>
    </location>
</feature>
<dbReference type="EMBL" id="VTWU01000005">
    <property type="protein sequence ID" value="KAA9331413.1"/>
    <property type="molecule type" value="Genomic_DNA"/>
</dbReference>
<dbReference type="AlphaFoldDB" id="A0AA88FIJ2"/>
<dbReference type="SUPFAM" id="SSF54427">
    <property type="entry name" value="NTF2-like"/>
    <property type="match status" value="1"/>
</dbReference>
<keyword evidence="1" id="KW-0732">Signal</keyword>
<keyword evidence="3" id="KW-1185">Reference proteome</keyword>
<sequence>MTRMKTLLSFLLACVLAGAAQAQTPNRTADEQAALHVLDRTVDAWNKHDLDLYFQNFAPEAQWVNVVGMWWHNAAEHRYALDIFMKMMFNKTHHTTLKAEVRMLRPDLALVRSHWQLDGWVMPDGRDMSDVSTGVLTLIVEKRKGQWLVIDGHNTSIDKKAHDPVLTMQK</sequence>
<dbReference type="InterPro" id="IPR011944">
    <property type="entry name" value="Steroid_delta5-4_isomerase"/>
</dbReference>
<evidence type="ECO:0000313" key="3">
    <source>
        <dbReference type="Proteomes" id="UP000326380"/>
    </source>
</evidence>
<dbReference type="Gene3D" id="3.10.450.50">
    <property type="match status" value="1"/>
</dbReference>
<protein>
    <submittedName>
        <fullName evidence="2">SgcJ/EcaC family oxidoreductase</fullName>
    </submittedName>
</protein>
<evidence type="ECO:0000256" key="1">
    <source>
        <dbReference type="SAM" id="SignalP"/>
    </source>
</evidence>
<organism evidence="2 3">
    <name type="scientific">Hymenobacter busanensis</name>
    <dbReference type="NCBI Taxonomy" id="2607656"/>
    <lineage>
        <taxon>Bacteria</taxon>
        <taxon>Pseudomonadati</taxon>
        <taxon>Bacteroidota</taxon>
        <taxon>Cytophagia</taxon>
        <taxon>Cytophagales</taxon>
        <taxon>Hymenobacteraceae</taxon>
        <taxon>Hymenobacter</taxon>
    </lineage>
</organism>
<evidence type="ECO:0000313" key="2">
    <source>
        <dbReference type="EMBL" id="KAA9331413.1"/>
    </source>
</evidence>
<proteinExistence type="predicted"/>
<accession>A0AA88FIJ2</accession>
<dbReference type="NCBIfam" id="TIGR02246">
    <property type="entry name" value="SgcJ/EcaC family oxidoreductase"/>
    <property type="match status" value="1"/>
</dbReference>
<feature type="chain" id="PRO_5041717969" evidence="1">
    <location>
        <begin position="23"/>
        <end position="170"/>
    </location>
</feature>
<comment type="caution">
    <text evidence="2">The sequence shown here is derived from an EMBL/GenBank/DDBJ whole genome shotgun (WGS) entry which is preliminary data.</text>
</comment>
<dbReference type="RefSeq" id="WP_151079591.1">
    <property type="nucleotide sequence ID" value="NZ_VTWU01000005.1"/>
</dbReference>
<gene>
    <name evidence="2" type="ORF">F0P96_14310</name>
</gene>
<dbReference type="InterPro" id="IPR032710">
    <property type="entry name" value="NTF2-like_dom_sf"/>
</dbReference>
<dbReference type="Proteomes" id="UP000326380">
    <property type="component" value="Unassembled WGS sequence"/>
</dbReference>
<reference evidence="2 3" key="1">
    <citation type="submission" date="2019-09" db="EMBL/GenBank/DDBJ databases">
        <title>Genome sequence of Hymenobacter sp. M3.</title>
        <authorList>
            <person name="Srinivasan S."/>
        </authorList>
    </citation>
    <scope>NUCLEOTIDE SEQUENCE [LARGE SCALE GENOMIC DNA]</scope>
    <source>
        <strain evidence="2 3">M3</strain>
    </source>
</reference>